<dbReference type="AlphaFoldDB" id="A0A423SZ94"/>
<evidence type="ECO:0000313" key="5">
    <source>
        <dbReference type="Proteomes" id="UP000283509"/>
    </source>
</evidence>
<dbReference type="EMBL" id="QCYY01002562">
    <property type="protein sequence ID" value="ROT69482.1"/>
    <property type="molecule type" value="Genomic_DNA"/>
</dbReference>
<keyword evidence="2" id="KW-0812">Transmembrane</keyword>
<keyword evidence="3" id="KW-0732">Signal</keyword>
<gene>
    <name evidence="4" type="ORF">C7M84_012318</name>
</gene>
<sequence length="392" mass="44065">MGVSTLLSLTAIVILFAQRLCAAFHLHDGCLIRESYTIKTFEDSISFLMLFPPKNGFFLRVAQDSPAHTFPVSARGLEGPQRWMQMELLFSDSVELRFENGTTWVKESSTLEGQLLKSVSMSLGLWALNCPQRMPFWTLKEKAATLSRDLWVNQNVTFSLVSTVGSLVYLSLERENLLLCWDAVTDQLVVGLVISVVESCQPLPALKTIWLRFEFKEGLVTTARITGEVYVVEHVDGYPEPHRVLPLQQEEASVVQDKTGRVWVWACVAAVALLFLMLLAAVGSSFVFYSRWRKAKEVLLLLRKGADEEDAKEARTPPHQQGQPLHPRPWCPSPPLSPRPPYRRPCQVTGGYIPDPEYVQDTGRVRARVRGGGRRREVVVPEGGARESKQGF</sequence>
<evidence type="ECO:0000256" key="2">
    <source>
        <dbReference type="SAM" id="Phobius"/>
    </source>
</evidence>
<feature type="compositionally biased region" description="Basic and acidic residues" evidence="1">
    <location>
        <begin position="374"/>
        <end position="392"/>
    </location>
</feature>
<feature type="transmembrane region" description="Helical" evidence="2">
    <location>
        <begin position="262"/>
        <end position="289"/>
    </location>
</feature>
<evidence type="ECO:0000256" key="3">
    <source>
        <dbReference type="SAM" id="SignalP"/>
    </source>
</evidence>
<organism evidence="4 5">
    <name type="scientific">Penaeus vannamei</name>
    <name type="common">Whiteleg shrimp</name>
    <name type="synonym">Litopenaeus vannamei</name>
    <dbReference type="NCBI Taxonomy" id="6689"/>
    <lineage>
        <taxon>Eukaryota</taxon>
        <taxon>Metazoa</taxon>
        <taxon>Ecdysozoa</taxon>
        <taxon>Arthropoda</taxon>
        <taxon>Crustacea</taxon>
        <taxon>Multicrustacea</taxon>
        <taxon>Malacostraca</taxon>
        <taxon>Eumalacostraca</taxon>
        <taxon>Eucarida</taxon>
        <taxon>Decapoda</taxon>
        <taxon>Dendrobranchiata</taxon>
        <taxon>Penaeoidea</taxon>
        <taxon>Penaeidae</taxon>
        <taxon>Penaeus</taxon>
    </lineage>
</organism>
<feature type="chain" id="PRO_5019063171" evidence="3">
    <location>
        <begin position="24"/>
        <end position="392"/>
    </location>
</feature>
<keyword evidence="5" id="KW-1185">Reference proteome</keyword>
<reference evidence="4 5" key="2">
    <citation type="submission" date="2019-01" db="EMBL/GenBank/DDBJ databases">
        <title>The decoding of complex shrimp genome reveals the adaptation for benthos swimmer, frequently molting mechanism and breeding impact on genome.</title>
        <authorList>
            <person name="Sun Y."/>
            <person name="Gao Y."/>
            <person name="Yu Y."/>
        </authorList>
    </citation>
    <scope>NUCLEOTIDE SEQUENCE [LARGE SCALE GENOMIC DNA]</scope>
    <source>
        <tissue evidence="4">Muscle</tissue>
    </source>
</reference>
<accession>A0A423SZ94</accession>
<dbReference type="OrthoDB" id="6369183at2759"/>
<evidence type="ECO:0000256" key="1">
    <source>
        <dbReference type="SAM" id="MobiDB-lite"/>
    </source>
</evidence>
<feature type="compositionally biased region" description="Pro residues" evidence="1">
    <location>
        <begin position="326"/>
        <end position="340"/>
    </location>
</feature>
<name>A0A423SZ94_PENVA</name>
<keyword evidence="2" id="KW-0472">Membrane</keyword>
<dbReference type="Proteomes" id="UP000283509">
    <property type="component" value="Unassembled WGS sequence"/>
</dbReference>
<feature type="signal peptide" evidence="3">
    <location>
        <begin position="1"/>
        <end position="23"/>
    </location>
</feature>
<evidence type="ECO:0000313" key="4">
    <source>
        <dbReference type="EMBL" id="ROT69482.1"/>
    </source>
</evidence>
<feature type="region of interest" description="Disordered" evidence="1">
    <location>
        <begin position="309"/>
        <end position="392"/>
    </location>
</feature>
<comment type="caution">
    <text evidence="4">The sequence shown here is derived from an EMBL/GenBank/DDBJ whole genome shotgun (WGS) entry which is preliminary data.</text>
</comment>
<reference evidence="4 5" key="1">
    <citation type="submission" date="2018-04" db="EMBL/GenBank/DDBJ databases">
        <authorList>
            <person name="Zhang X."/>
            <person name="Yuan J."/>
            <person name="Li F."/>
            <person name="Xiang J."/>
        </authorList>
    </citation>
    <scope>NUCLEOTIDE SEQUENCE [LARGE SCALE GENOMIC DNA]</scope>
    <source>
        <tissue evidence="4">Muscle</tissue>
    </source>
</reference>
<protein>
    <submittedName>
        <fullName evidence="4">Uncharacterized protein</fullName>
    </submittedName>
</protein>
<proteinExistence type="predicted"/>
<keyword evidence="2" id="KW-1133">Transmembrane helix</keyword>